<dbReference type="GO" id="GO:0051539">
    <property type="term" value="F:4 iron, 4 sulfur cluster binding"/>
    <property type="evidence" value="ECO:0007669"/>
    <property type="project" value="UniProtKB-KW"/>
</dbReference>
<feature type="binding site" evidence="6">
    <location>
        <position position="91"/>
    </location>
    <ligand>
        <name>[4Fe-4S] cluster</name>
        <dbReference type="ChEBI" id="CHEBI:49883"/>
        <note>4Fe-4S-S-AdoMet</note>
    </ligand>
</feature>
<dbReference type="InterPro" id="IPR034457">
    <property type="entry name" value="Organic_radical-activating"/>
</dbReference>
<dbReference type="NCBIfam" id="TIGR04337">
    <property type="entry name" value="AmmeMemoSam_rS"/>
    <property type="match status" value="1"/>
</dbReference>
<dbReference type="HOGENOM" id="CLU_044176_1_1_9"/>
<dbReference type="eggNOG" id="COG1180">
    <property type="taxonomic scope" value="Bacteria"/>
</dbReference>
<reference evidence="8 9" key="2">
    <citation type="journal article" date="2010" name="Stand. Genomic Sci.">
        <title>Complete genome sequence of Syntrophothermus lipocalidus type strain (TGB-C1).</title>
        <authorList>
            <person name="Djao O.D."/>
            <person name="Zhang X."/>
            <person name="Lucas S."/>
            <person name="Lapidus A."/>
            <person name="Del Rio T.G."/>
            <person name="Nolan M."/>
            <person name="Tice H."/>
            <person name="Cheng J.F."/>
            <person name="Han C."/>
            <person name="Tapia R."/>
            <person name="Goodwin L."/>
            <person name="Pitluck S."/>
            <person name="Liolios K."/>
            <person name="Ivanova N."/>
            <person name="Mavromatis K."/>
            <person name="Mikhailova N."/>
            <person name="Ovchinnikova G."/>
            <person name="Pati A."/>
            <person name="Brambilla E."/>
            <person name="Chen A."/>
            <person name="Palaniappan K."/>
            <person name="Land M."/>
            <person name="Hauser L."/>
            <person name="Chang Y.J."/>
            <person name="Jeffries C.D."/>
            <person name="Rohde M."/>
            <person name="Sikorski J."/>
            <person name="Spring S."/>
            <person name="Goker M."/>
            <person name="Detter J.C."/>
            <person name="Woyke T."/>
            <person name="Bristow J."/>
            <person name="Eisen J.A."/>
            <person name="Markowitz V."/>
            <person name="Hugenholtz P."/>
            <person name="Kyrpides N.C."/>
            <person name="Klenk H.P."/>
        </authorList>
    </citation>
    <scope>NUCLEOTIDE SEQUENCE [LARGE SCALE GENOMIC DNA]</scope>
    <source>
        <strain evidence="9">DSM 12680 / TGB-C1</strain>
    </source>
</reference>
<evidence type="ECO:0000256" key="1">
    <source>
        <dbReference type="ARBA" id="ARBA00022485"/>
    </source>
</evidence>
<dbReference type="OrthoDB" id="9778883at2"/>
<dbReference type="RefSeq" id="WP_013176342.1">
    <property type="nucleotide sequence ID" value="NC_014220.1"/>
</dbReference>
<keyword evidence="3 6" id="KW-0479">Metal-binding</keyword>
<feature type="binding site" evidence="6">
    <location>
        <position position="84"/>
    </location>
    <ligand>
        <name>[4Fe-4S] cluster</name>
        <dbReference type="ChEBI" id="CHEBI:49883"/>
        <note>4Fe-4S-S-AdoMet</note>
    </ligand>
</feature>
<keyword evidence="2 6" id="KW-0949">S-adenosyl-L-methionine</keyword>
<feature type="binding site" evidence="6">
    <location>
        <position position="88"/>
    </location>
    <ligand>
        <name>[4Fe-4S] cluster</name>
        <dbReference type="ChEBI" id="CHEBI:49883"/>
        <note>4Fe-4S-S-AdoMet</note>
    </ligand>
</feature>
<evidence type="ECO:0000313" key="8">
    <source>
        <dbReference type="EMBL" id="ADI02940.1"/>
    </source>
</evidence>
<accession>D7CJI5</accession>
<feature type="domain" description="Radical SAM core" evidence="7">
    <location>
        <begin position="69"/>
        <end position="285"/>
    </location>
</feature>
<comment type="cofactor">
    <cofactor evidence="6">
        <name>[4Fe-4S] cluster</name>
        <dbReference type="ChEBI" id="CHEBI:49883"/>
    </cofactor>
    <text evidence="6">Binds 1 [4Fe-4S] cluster. The cluster is coordinated with 3 cysteines and an exchangeable S-adenosyl-L-methionine.</text>
</comment>
<organism evidence="8 9">
    <name type="scientific">Syntrophothermus lipocalidus (strain DSM 12680 / TGB-C1)</name>
    <dbReference type="NCBI Taxonomy" id="643648"/>
    <lineage>
        <taxon>Bacteria</taxon>
        <taxon>Bacillati</taxon>
        <taxon>Bacillota</taxon>
        <taxon>Clostridia</taxon>
        <taxon>Eubacteriales</taxon>
        <taxon>Syntrophomonadaceae</taxon>
        <taxon>Syntrophothermus</taxon>
    </lineage>
</organism>
<dbReference type="STRING" id="643648.Slip_2198"/>
<evidence type="ECO:0000313" key="9">
    <source>
        <dbReference type="Proteomes" id="UP000000378"/>
    </source>
</evidence>
<evidence type="ECO:0000259" key="7">
    <source>
        <dbReference type="PROSITE" id="PS51918"/>
    </source>
</evidence>
<keyword evidence="1" id="KW-0004">4Fe-4S</keyword>
<evidence type="ECO:0000256" key="4">
    <source>
        <dbReference type="ARBA" id="ARBA00023004"/>
    </source>
</evidence>
<proteinExistence type="predicted"/>
<dbReference type="InterPro" id="IPR016431">
    <property type="entry name" value="Pyrv-formate_lyase-activ_prd"/>
</dbReference>
<name>D7CJI5_SYNLT</name>
<dbReference type="Proteomes" id="UP000000378">
    <property type="component" value="Chromosome"/>
</dbReference>
<sequence>MDRHEARFWEKQEQSKVRCLLCPHRCVLDNGKNGICRVRVNQNGMLYTLNYGEIGALALDPIEKKPLYHFYPGMAILSVGTVGCNLSCGFCQNYELVVGDVPRRRLDPEEVVQLAEEVRSRGNIGIAYTYSEPLVWYEFVADTARLARKRALKNVLVTNGFVEEEPLLDLLPYVDAVNIDLKSFKDEFYRKTCKGRLAPVMRTIEICSRRTHVEVTTLLIPGLNDSPEEISQLAGWLASISPDIVLHLSRYHPAREFNLPPTPATTMHQARETARQYLKHVYLGNLGSVDNNTYCRDCGNLLVERSGYYTGIKGVREGKCSGCGGSVPIVGDQNV</sequence>
<dbReference type="SUPFAM" id="SSF102114">
    <property type="entry name" value="Radical SAM enzymes"/>
    <property type="match status" value="1"/>
</dbReference>
<dbReference type="InterPro" id="IPR007197">
    <property type="entry name" value="rSAM"/>
</dbReference>
<dbReference type="Gene3D" id="3.20.20.70">
    <property type="entry name" value="Aldolase class I"/>
    <property type="match status" value="1"/>
</dbReference>
<dbReference type="PIRSF" id="PIRSF004869">
    <property type="entry name" value="PflX_prd"/>
    <property type="match status" value="1"/>
</dbReference>
<dbReference type="KEGG" id="slp:Slip_2198"/>
<keyword evidence="4 6" id="KW-0408">Iron</keyword>
<dbReference type="PROSITE" id="PS51918">
    <property type="entry name" value="RADICAL_SAM"/>
    <property type="match status" value="1"/>
</dbReference>
<dbReference type="EMBL" id="CP002048">
    <property type="protein sequence ID" value="ADI02940.1"/>
    <property type="molecule type" value="Genomic_DNA"/>
</dbReference>
<dbReference type="GO" id="GO:0046872">
    <property type="term" value="F:metal ion binding"/>
    <property type="evidence" value="ECO:0007669"/>
    <property type="project" value="UniProtKB-KW"/>
</dbReference>
<dbReference type="Pfam" id="PF04055">
    <property type="entry name" value="Radical_SAM"/>
    <property type="match status" value="1"/>
</dbReference>
<dbReference type="InterPro" id="IPR027596">
    <property type="entry name" value="AmmeMemoSam_rS"/>
</dbReference>
<evidence type="ECO:0000256" key="3">
    <source>
        <dbReference type="ARBA" id="ARBA00022723"/>
    </source>
</evidence>
<dbReference type="InterPro" id="IPR013785">
    <property type="entry name" value="Aldolase_TIM"/>
</dbReference>
<gene>
    <name evidence="8" type="ordered locus">Slip_2198</name>
</gene>
<dbReference type="SFLD" id="SFLDG01101">
    <property type="entry name" value="Uncharacterised_Radical_SAM_Su"/>
    <property type="match status" value="1"/>
</dbReference>
<dbReference type="PANTHER" id="PTHR30352:SF5">
    <property type="entry name" value="PYRUVATE FORMATE-LYASE 1-ACTIVATING ENZYME"/>
    <property type="match status" value="1"/>
</dbReference>
<dbReference type="SMART" id="SM00729">
    <property type="entry name" value="Elp3"/>
    <property type="match status" value="1"/>
</dbReference>
<dbReference type="SFLD" id="SFLDS00029">
    <property type="entry name" value="Radical_SAM"/>
    <property type="match status" value="1"/>
</dbReference>
<evidence type="ECO:0000256" key="5">
    <source>
        <dbReference type="ARBA" id="ARBA00023014"/>
    </source>
</evidence>
<reference evidence="9" key="1">
    <citation type="journal article" date="2010" name="Stand. Genomic Sci.">
        <title>Complete genome sequence of Syntrophothermus lipocalidus type strain (TGB-C1T).</title>
        <authorList>
            <consortium name="US DOE Joint Genome Institute (JGI-PGF)"/>
            <person name="Djao O."/>
            <person name="Zhang X."/>
            <person name="Lucas S."/>
            <person name="Lapidus A."/>
            <person name="Glavina Del Rio T."/>
            <person name="Nolan M."/>
            <person name="Tice H."/>
            <person name="Cheng J."/>
            <person name="Han C."/>
            <person name="Tapia R."/>
            <person name="Goodwin L."/>
            <person name="Pitluck S."/>
            <person name="Liolios K."/>
            <person name="Ivanova N."/>
            <person name="Mavromatis K."/>
            <person name="Mikhailova N."/>
            <person name="Ovchinnikova G."/>
            <person name="Pati A."/>
            <person name="Brambilla E."/>
            <person name="Chen A."/>
            <person name="Palaniappan K."/>
            <person name="Land M."/>
            <person name="Hauser L."/>
            <person name="Chang Y."/>
            <person name="Jeffries C."/>
            <person name="Rohde M."/>
            <person name="Sikorski J."/>
            <person name="Spring S."/>
            <person name="Goker M."/>
            <person name="Detter J."/>
            <person name="Woyke T."/>
            <person name="Bristow J."/>
            <person name="Eisen J."/>
            <person name="Markowitz V."/>
            <person name="Hugenholtz P."/>
            <person name="Kyrpides N."/>
            <person name="Klenk H."/>
        </authorList>
    </citation>
    <scope>NUCLEOTIDE SEQUENCE [LARGE SCALE GENOMIC DNA]</scope>
    <source>
        <strain evidence="9">DSM 12680 / TGB-C1</strain>
    </source>
</reference>
<dbReference type="AlphaFoldDB" id="D7CJI5"/>
<keyword evidence="5 6" id="KW-0411">Iron-sulfur</keyword>
<keyword evidence="9" id="KW-1185">Reference proteome</keyword>
<evidence type="ECO:0000256" key="6">
    <source>
        <dbReference type="PIRSR" id="PIRSR004869-50"/>
    </source>
</evidence>
<dbReference type="InterPro" id="IPR058240">
    <property type="entry name" value="rSAM_sf"/>
</dbReference>
<evidence type="ECO:0000256" key="2">
    <source>
        <dbReference type="ARBA" id="ARBA00022691"/>
    </source>
</evidence>
<dbReference type="GO" id="GO:0003824">
    <property type="term" value="F:catalytic activity"/>
    <property type="evidence" value="ECO:0007669"/>
    <property type="project" value="InterPro"/>
</dbReference>
<dbReference type="InterPro" id="IPR006638">
    <property type="entry name" value="Elp3/MiaA/NifB-like_rSAM"/>
</dbReference>
<protein>
    <submittedName>
        <fullName evidence="8">Radical SAM domain protein</fullName>
    </submittedName>
</protein>
<dbReference type="CDD" id="cd01335">
    <property type="entry name" value="Radical_SAM"/>
    <property type="match status" value="1"/>
</dbReference>
<dbReference type="PANTHER" id="PTHR30352">
    <property type="entry name" value="PYRUVATE FORMATE-LYASE-ACTIVATING ENZYME"/>
    <property type="match status" value="1"/>
</dbReference>